<dbReference type="PANTHER" id="PTHR12277:SF81">
    <property type="entry name" value="PROTEIN ABHD13"/>
    <property type="match status" value="1"/>
</dbReference>
<gene>
    <name evidence="3" type="ordered locus">Desac_2561</name>
</gene>
<keyword evidence="4" id="KW-1185">Reference proteome</keyword>
<dbReference type="InterPro" id="IPR022742">
    <property type="entry name" value="Hydrolase_4"/>
</dbReference>
<dbReference type="GO" id="GO:0004252">
    <property type="term" value="F:serine-type endopeptidase activity"/>
    <property type="evidence" value="ECO:0007669"/>
    <property type="project" value="InterPro"/>
</dbReference>
<evidence type="ECO:0000313" key="4">
    <source>
        <dbReference type="Proteomes" id="UP000000483"/>
    </source>
</evidence>
<dbReference type="Proteomes" id="UP000000483">
    <property type="component" value="Chromosome"/>
</dbReference>
<dbReference type="InterPro" id="IPR002471">
    <property type="entry name" value="Pept_S9_AS"/>
</dbReference>
<reference evidence="3 4" key="1">
    <citation type="journal article" date="2011" name="Stand. Genomic Sci.">
        <title>Complete genome sequence of the acetate-degrading sulfate reducer Desulfobacca acetoxidans type strain (ASRB2).</title>
        <authorList>
            <person name="Goker M."/>
            <person name="Teshima H."/>
            <person name="Lapidus A."/>
            <person name="Nolan M."/>
            <person name="Lucas S."/>
            <person name="Hammon N."/>
            <person name="Deshpande S."/>
            <person name="Cheng J.F."/>
            <person name="Tapia R."/>
            <person name="Han C."/>
            <person name="Goodwin L."/>
            <person name="Pitluck S."/>
            <person name="Huntemann M."/>
            <person name="Liolios K."/>
            <person name="Ivanova N."/>
            <person name="Pagani I."/>
            <person name="Mavromatis K."/>
            <person name="Ovchinikova G."/>
            <person name="Pati A."/>
            <person name="Chen A."/>
            <person name="Palaniappan K."/>
            <person name="Land M."/>
            <person name="Hauser L."/>
            <person name="Brambilla E.M."/>
            <person name="Rohde M."/>
            <person name="Spring S."/>
            <person name="Detter J.C."/>
            <person name="Woyke T."/>
            <person name="Bristow J."/>
            <person name="Eisen J.A."/>
            <person name="Markowitz V."/>
            <person name="Hugenholtz P."/>
            <person name="Kyrpides N.C."/>
            <person name="Klenk H.P."/>
        </authorList>
    </citation>
    <scope>NUCLEOTIDE SEQUENCE [LARGE SCALE GENOMIC DNA]</scope>
    <source>
        <strain evidence="4">ATCC 700848 / DSM 11109 / ASRB2</strain>
    </source>
</reference>
<dbReference type="KEGG" id="dao:Desac_2561"/>
<dbReference type="GO" id="GO:0006508">
    <property type="term" value="P:proteolysis"/>
    <property type="evidence" value="ECO:0007669"/>
    <property type="project" value="InterPro"/>
</dbReference>
<dbReference type="Pfam" id="PF12146">
    <property type="entry name" value="Hydrolase_4"/>
    <property type="match status" value="1"/>
</dbReference>
<dbReference type="STRING" id="880072.Desac_2561"/>
<dbReference type="SUPFAM" id="SSF53474">
    <property type="entry name" value="alpha/beta-Hydrolases"/>
    <property type="match status" value="1"/>
</dbReference>
<protein>
    <submittedName>
        <fullName evidence="3">Alpha/beta hydrolase fold protein</fullName>
    </submittedName>
</protein>
<evidence type="ECO:0000259" key="2">
    <source>
        <dbReference type="Pfam" id="PF12146"/>
    </source>
</evidence>
<dbReference type="EMBL" id="CP002629">
    <property type="protein sequence ID" value="AEB10379.1"/>
    <property type="molecule type" value="Genomic_DNA"/>
</dbReference>
<name>F2NIH7_DESAR</name>
<dbReference type="OrthoDB" id="9777090at2"/>
<dbReference type="InterPro" id="IPR029058">
    <property type="entry name" value="AB_hydrolase_fold"/>
</dbReference>
<dbReference type="eggNOG" id="COG1073">
    <property type="taxonomic scope" value="Bacteria"/>
</dbReference>
<dbReference type="PANTHER" id="PTHR12277">
    <property type="entry name" value="ALPHA/BETA HYDROLASE DOMAIN-CONTAINING PROTEIN"/>
    <property type="match status" value="1"/>
</dbReference>
<reference evidence="4" key="2">
    <citation type="submission" date="2011-03" db="EMBL/GenBank/DDBJ databases">
        <title>The complete genome of Desulfobacca acetoxidans DSM 11109.</title>
        <authorList>
            <consortium name="US DOE Joint Genome Institute (JGI-PGF)"/>
            <person name="Lucas S."/>
            <person name="Copeland A."/>
            <person name="Lapidus A."/>
            <person name="Bruce D."/>
            <person name="Goodwin L."/>
            <person name="Pitluck S."/>
            <person name="Peters L."/>
            <person name="Kyrpides N."/>
            <person name="Mavromatis K."/>
            <person name="Ivanova N."/>
            <person name="Ovchinnikova G."/>
            <person name="Teshima H."/>
            <person name="Detter J.C."/>
            <person name="Han C."/>
            <person name="Land M."/>
            <person name="Hauser L."/>
            <person name="Markowitz V."/>
            <person name="Cheng J.-F."/>
            <person name="Hugenholtz P."/>
            <person name="Woyke T."/>
            <person name="Wu D."/>
            <person name="Spring S."/>
            <person name="Schueler E."/>
            <person name="Brambilla E."/>
            <person name="Klenk H.-P."/>
            <person name="Eisen J.A."/>
        </authorList>
    </citation>
    <scope>NUCLEOTIDE SEQUENCE [LARGE SCALE GENOMIC DNA]</scope>
    <source>
        <strain evidence="4">ATCC 700848 / DSM 11109 / ASRB2</strain>
    </source>
</reference>
<evidence type="ECO:0000256" key="1">
    <source>
        <dbReference type="ARBA" id="ARBA00022801"/>
    </source>
</evidence>
<organism evidence="3 4">
    <name type="scientific">Desulfobacca acetoxidans (strain ATCC 700848 / DSM 11109 / ASRB2)</name>
    <dbReference type="NCBI Taxonomy" id="880072"/>
    <lineage>
        <taxon>Bacteria</taxon>
        <taxon>Pseudomonadati</taxon>
        <taxon>Thermodesulfobacteriota</taxon>
        <taxon>Desulfobaccia</taxon>
        <taxon>Desulfobaccales</taxon>
        <taxon>Desulfobaccaceae</taxon>
        <taxon>Desulfobacca</taxon>
    </lineage>
</organism>
<dbReference type="AlphaFoldDB" id="F2NIH7"/>
<accession>F2NIH7</accession>
<dbReference type="PROSITE" id="PS00708">
    <property type="entry name" value="PRO_ENDOPEP_SER"/>
    <property type="match status" value="1"/>
</dbReference>
<dbReference type="Gene3D" id="3.40.50.1820">
    <property type="entry name" value="alpha/beta hydrolase"/>
    <property type="match status" value="1"/>
</dbReference>
<keyword evidence="1 3" id="KW-0378">Hydrolase</keyword>
<dbReference type="RefSeq" id="WP_013707488.1">
    <property type="nucleotide sequence ID" value="NC_015388.1"/>
</dbReference>
<dbReference type="HOGENOM" id="CLU_029375_2_1_7"/>
<proteinExistence type="predicted"/>
<feature type="domain" description="Serine aminopeptidase S33" evidence="2">
    <location>
        <begin position="73"/>
        <end position="180"/>
    </location>
</feature>
<dbReference type="MEROPS" id="S09.A97"/>
<evidence type="ECO:0000313" key="3">
    <source>
        <dbReference type="EMBL" id="AEB10379.1"/>
    </source>
</evidence>
<sequence length="277" mass="31130">MLNVLIVFLAVMAFLTLLTMHEGLVERMFIFFPTSRLDYLPSQYGLNCQEIFFTTPTGLRLHAWYAEAAPKAPVILYCHGNGGNISHRLGIMAAFRKVGLGVFLFDYRGYGLSQGVPSENGVYEDAWAAYRYLVTEIGLSPQQIAIAGHSLGGVIAVDLASREPCRALILESTFTNVGDMGRYYFAWLPTRRLWRDKFNAVRRIQPLKVPKLLVHGECDRIVPCYLGKKLFDLAPEPKIFYQLAGAGHNNLDVVGGDAYFLFLKRFIETAPEKRVAK</sequence>